<dbReference type="RefSeq" id="XP_033662436.1">
    <property type="nucleotide sequence ID" value="XM_033814039.1"/>
</dbReference>
<dbReference type="PANTHER" id="PTHR36205">
    <property type="entry name" value="CHROMOSOME 19, WHOLE GENOME SHOTGUN SEQUENCE"/>
    <property type="match status" value="1"/>
</dbReference>
<dbReference type="Pfam" id="PF11885">
    <property type="entry name" value="DUF3405"/>
    <property type="match status" value="2"/>
</dbReference>
<evidence type="ECO:0000313" key="1">
    <source>
        <dbReference type="EMBL" id="KAF2161547.1"/>
    </source>
</evidence>
<dbReference type="EMBL" id="ML993618">
    <property type="protein sequence ID" value="KAF2161547.1"/>
    <property type="molecule type" value="Genomic_DNA"/>
</dbReference>
<reference evidence="1" key="1">
    <citation type="journal article" date="2020" name="Stud. Mycol.">
        <title>101 Dothideomycetes genomes: a test case for predicting lifestyles and emergence of pathogens.</title>
        <authorList>
            <person name="Haridas S."/>
            <person name="Albert R."/>
            <person name="Binder M."/>
            <person name="Bloem J."/>
            <person name="Labutti K."/>
            <person name="Salamov A."/>
            <person name="Andreopoulos B."/>
            <person name="Baker S."/>
            <person name="Barry K."/>
            <person name="Bills G."/>
            <person name="Bluhm B."/>
            <person name="Cannon C."/>
            <person name="Castanera R."/>
            <person name="Culley D."/>
            <person name="Daum C."/>
            <person name="Ezra D."/>
            <person name="Gonzalez J."/>
            <person name="Henrissat B."/>
            <person name="Kuo A."/>
            <person name="Liang C."/>
            <person name="Lipzen A."/>
            <person name="Lutzoni F."/>
            <person name="Magnuson J."/>
            <person name="Mondo S."/>
            <person name="Nolan M."/>
            <person name="Ohm R."/>
            <person name="Pangilinan J."/>
            <person name="Park H.-J."/>
            <person name="Ramirez L."/>
            <person name="Alfaro M."/>
            <person name="Sun H."/>
            <person name="Tritt A."/>
            <person name="Yoshinaga Y."/>
            <person name="Zwiers L.-H."/>
            <person name="Turgeon B."/>
            <person name="Goodwin S."/>
            <person name="Spatafora J."/>
            <person name="Crous P."/>
            <person name="Grigoriev I."/>
        </authorList>
    </citation>
    <scope>NUCLEOTIDE SEQUENCE</scope>
    <source>
        <strain evidence="1">ATCC 36951</strain>
    </source>
</reference>
<dbReference type="OrthoDB" id="3353407at2759"/>
<dbReference type="GeneID" id="54567311"/>
<dbReference type="InterPro" id="IPR021822">
    <property type="entry name" value="DUF3405"/>
</dbReference>
<dbReference type="PANTHER" id="PTHR36205:SF2">
    <property type="entry name" value="MAJOR FACILITATOR SUPERFAMILY TRANSPORTER"/>
    <property type="match status" value="1"/>
</dbReference>
<dbReference type="Proteomes" id="UP000799537">
    <property type="component" value="Unassembled WGS sequence"/>
</dbReference>
<name>A0A6A6C340_ZASCE</name>
<organism evidence="1 2">
    <name type="scientific">Zasmidium cellare ATCC 36951</name>
    <dbReference type="NCBI Taxonomy" id="1080233"/>
    <lineage>
        <taxon>Eukaryota</taxon>
        <taxon>Fungi</taxon>
        <taxon>Dikarya</taxon>
        <taxon>Ascomycota</taxon>
        <taxon>Pezizomycotina</taxon>
        <taxon>Dothideomycetes</taxon>
        <taxon>Dothideomycetidae</taxon>
        <taxon>Mycosphaerellales</taxon>
        <taxon>Mycosphaerellaceae</taxon>
        <taxon>Zasmidium</taxon>
    </lineage>
</organism>
<keyword evidence="2" id="KW-1185">Reference proteome</keyword>
<sequence>MPTVMRCRFTSWFLGFLALAVAFLSVLGLQSTGLLFPQDSWPQGAFQSLFEKERAFRELVQHCSLNQTRAGRFGSQIHRVLPNSCRFTKPSLGTHAVFGTSLEQCMTHDTRYDLPSTRRDTYERDNALSTSPHQTEQSRTAVVFRAWDGFKWTPDDVQHLRSMISELSELGGNFYYHAFMALQLFAARHPEYDHFWNWEMDVRYTGRYTDLFPAVAAWSSSQPKAGLWQRNTRFFVPGKTPSSNSTFTTGDTTGSEFPSPTPWVHNLSSPVVEATEDADLLTFFPMFETANTRWPHRGYTIHYDLVQNMAHFGSVSTNVRLSRRILQYMDHENWAGRAMMSEMWPTTLAFHHDLKAVFVPHPIVFEPQMTATYVQSTFNGGKDGRVGGAPGSIINHESHFLRSTWFWNANLPTKLYQLWQGTSPEAQAFSNNSAVVWYKGRSVSFALLRRKPSHSRMKRQIWISVKELAQY</sequence>
<accession>A0A6A6C340</accession>
<dbReference type="AlphaFoldDB" id="A0A6A6C340"/>
<protein>
    <submittedName>
        <fullName evidence="1">Uncharacterized protein</fullName>
    </submittedName>
</protein>
<evidence type="ECO:0000313" key="2">
    <source>
        <dbReference type="Proteomes" id="UP000799537"/>
    </source>
</evidence>
<gene>
    <name evidence="1" type="ORF">M409DRAFT_58946</name>
</gene>
<proteinExistence type="predicted"/>